<dbReference type="Gene3D" id="3.30.70.1560">
    <property type="entry name" value="Alpha-L RNA-binding motif"/>
    <property type="match status" value="1"/>
</dbReference>
<dbReference type="InterPro" id="IPR020094">
    <property type="entry name" value="TruA/RsuA/RluB/E/F_N"/>
</dbReference>
<gene>
    <name evidence="1" type="ORF">STRMA_1086</name>
</gene>
<accession>G5JUU6</accession>
<evidence type="ECO:0000313" key="1">
    <source>
        <dbReference type="EMBL" id="EHJ53277.1"/>
    </source>
</evidence>
<dbReference type="GO" id="GO:0003723">
    <property type="term" value="F:RNA binding"/>
    <property type="evidence" value="ECO:0007669"/>
    <property type="project" value="InterPro"/>
</dbReference>
<evidence type="ECO:0000313" key="2">
    <source>
        <dbReference type="Proteomes" id="UP000003573"/>
    </source>
</evidence>
<dbReference type="EMBL" id="AEUW02000001">
    <property type="protein sequence ID" value="EHJ53277.1"/>
    <property type="molecule type" value="Genomic_DNA"/>
</dbReference>
<organism evidence="1 2">
    <name type="scientific">Streptococcus macacae NCTC 11558</name>
    <dbReference type="NCBI Taxonomy" id="764298"/>
    <lineage>
        <taxon>Bacteria</taxon>
        <taxon>Bacillati</taxon>
        <taxon>Bacillota</taxon>
        <taxon>Bacilli</taxon>
        <taxon>Lactobacillales</taxon>
        <taxon>Streptococcaceae</taxon>
        <taxon>Streptococcus</taxon>
    </lineage>
</organism>
<reference evidence="1 2" key="1">
    <citation type="journal article" date="2014" name="Int. J. Syst. Evol. Microbiol.">
        <title>Phylogenomics and the dynamic genome evolution of the genus Streptococcus.</title>
        <authorList>
            <consortium name="The Broad Institute Genome Sequencing Platform"/>
            <person name="Richards V.P."/>
            <person name="Palmer S.R."/>
            <person name="Pavinski Bitar P.D."/>
            <person name="Qin X."/>
            <person name="Weinstock G.M."/>
            <person name="Highlander S.K."/>
            <person name="Town C.D."/>
            <person name="Burne R.A."/>
            <person name="Stanhope M.J."/>
        </authorList>
    </citation>
    <scope>NUCLEOTIDE SEQUENCE [LARGE SCALE GENOMIC DNA]</scope>
    <source>
        <strain evidence="1 2">NCTC 11558</strain>
    </source>
</reference>
<protein>
    <submittedName>
        <fullName evidence="1">Uncharacterized protein</fullName>
    </submittedName>
</protein>
<keyword evidence="2" id="KW-1185">Reference proteome</keyword>
<sequence>MFLAYGVKVTYLKRISFGFFELRDLPLGEYRELLEEEKNSLRNDLN</sequence>
<comment type="caution">
    <text evidence="1">The sequence shown here is derived from an EMBL/GenBank/DDBJ whole genome shotgun (WGS) entry which is preliminary data.</text>
</comment>
<name>G5JUU6_9STRE</name>
<proteinExistence type="predicted"/>
<dbReference type="GO" id="GO:0009982">
    <property type="term" value="F:pseudouridine synthase activity"/>
    <property type="evidence" value="ECO:0007669"/>
    <property type="project" value="InterPro"/>
</dbReference>
<dbReference type="AlphaFoldDB" id="G5JUU6"/>
<dbReference type="STRING" id="764298.STRMA_1086"/>
<dbReference type="Proteomes" id="UP000003573">
    <property type="component" value="Unassembled WGS sequence"/>
</dbReference>
<dbReference type="Gene3D" id="3.30.70.580">
    <property type="entry name" value="Pseudouridine synthase I, catalytic domain, N-terminal subdomain"/>
    <property type="match status" value="1"/>
</dbReference>
<dbReference type="InterPro" id="IPR042092">
    <property type="entry name" value="PsdUridine_s_RsuA/RluB/E/F_cat"/>
</dbReference>